<dbReference type="PANTHER" id="PTHR40469:SF2">
    <property type="entry name" value="GALACTOSE-BINDING DOMAIN-LIKE SUPERFAMILY PROTEIN"/>
    <property type="match status" value="1"/>
</dbReference>
<proteinExistence type="predicted"/>
<dbReference type="Pfam" id="PF06283">
    <property type="entry name" value="ThuA"/>
    <property type="match status" value="1"/>
</dbReference>
<dbReference type="GO" id="GO:0016787">
    <property type="term" value="F:hydrolase activity"/>
    <property type="evidence" value="ECO:0007669"/>
    <property type="project" value="UniProtKB-KW"/>
</dbReference>
<accession>A0ABR2UIL3</accession>
<comment type="caution">
    <text evidence="2">The sequence shown here is derived from an EMBL/GenBank/DDBJ whole genome shotgun (WGS) entry which is preliminary data.</text>
</comment>
<keyword evidence="3" id="KW-1185">Reference proteome</keyword>
<protein>
    <submittedName>
        <fullName evidence="2">Glycosyl hydrolase</fullName>
    </submittedName>
</protein>
<dbReference type="EMBL" id="JARVKF010000429">
    <property type="protein sequence ID" value="KAK9414221.1"/>
    <property type="molecule type" value="Genomic_DNA"/>
</dbReference>
<evidence type="ECO:0000259" key="1">
    <source>
        <dbReference type="Pfam" id="PF06283"/>
    </source>
</evidence>
<reference evidence="2 3" key="1">
    <citation type="journal article" date="2024" name="J. Plant Pathol.">
        <title>Sequence and assembly of the genome of Seiridium unicorne, isolate CBS 538.82, causal agent of cypress canker disease.</title>
        <authorList>
            <person name="Scali E."/>
            <person name="Rocca G.D."/>
            <person name="Danti R."/>
            <person name="Garbelotto M."/>
            <person name="Barberini S."/>
            <person name="Baroncelli R."/>
            <person name="Emiliani G."/>
        </authorList>
    </citation>
    <scope>NUCLEOTIDE SEQUENCE [LARGE SCALE GENOMIC DNA]</scope>
    <source>
        <strain evidence="2 3">BM-138-508</strain>
    </source>
</reference>
<sequence length="224" mass="24845">MQSNTPCKILIFSKTAGFRHESIPAGIEALEKFTVASGSVTSDASEDASIINSSNLANYQVLVFLHTSGNFLDEAQLDALKAYVRNGGGFVGIHCAAAGMPQDPWYGRLVGAHFADHPVPQDGVVKIQGAEHVLTKALPTEWKWHDEWYNFRVNPRENVHVLMSIDEGCYKGGSMGSDHPLAWCQEFEGGRSFYTSLGHFSEAWDDNRFLQHVTRGIYWAARQL</sequence>
<evidence type="ECO:0000313" key="2">
    <source>
        <dbReference type="EMBL" id="KAK9414221.1"/>
    </source>
</evidence>
<dbReference type="InterPro" id="IPR029062">
    <property type="entry name" value="Class_I_gatase-like"/>
</dbReference>
<keyword evidence="2" id="KW-0378">Hydrolase</keyword>
<dbReference type="Proteomes" id="UP001408356">
    <property type="component" value="Unassembled WGS sequence"/>
</dbReference>
<dbReference type="Gene3D" id="3.40.50.880">
    <property type="match status" value="1"/>
</dbReference>
<dbReference type="PANTHER" id="PTHR40469">
    <property type="entry name" value="SECRETED GLYCOSYL HYDROLASE"/>
    <property type="match status" value="1"/>
</dbReference>
<dbReference type="SUPFAM" id="SSF52317">
    <property type="entry name" value="Class I glutamine amidotransferase-like"/>
    <property type="match status" value="1"/>
</dbReference>
<name>A0ABR2UIL3_9PEZI</name>
<organism evidence="2 3">
    <name type="scientific">Seiridium unicorne</name>
    <dbReference type="NCBI Taxonomy" id="138068"/>
    <lineage>
        <taxon>Eukaryota</taxon>
        <taxon>Fungi</taxon>
        <taxon>Dikarya</taxon>
        <taxon>Ascomycota</taxon>
        <taxon>Pezizomycotina</taxon>
        <taxon>Sordariomycetes</taxon>
        <taxon>Xylariomycetidae</taxon>
        <taxon>Amphisphaeriales</taxon>
        <taxon>Sporocadaceae</taxon>
        <taxon>Seiridium</taxon>
    </lineage>
</organism>
<dbReference type="InterPro" id="IPR029010">
    <property type="entry name" value="ThuA-like"/>
</dbReference>
<gene>
    <name evidence="2" type="ORF">SUNI508_02320</name>
</gene>
<evidence type="ECO:0000313" key="3">
    <source>
        <dbReference type="Proteomes" id="UP001408356"/>
    </source>
</evidence>
<feature type="domain" description="ThuA-like" evidence="1">
    <location>
        <begin position="8"/>
        <end position="220"/>
    </location>
</feature>